<dbReference type="Proteomes" id="UP000717696">
    <property type="component" value="Unassembled WGS sequence"/>
</dbReference>
<sequence length="569" mass="60631">MTVQPENADETSGLLSSTASRQDAEFPRNDYGAVTSDCENSGVPVVAAVAEPKYSNSYIARVVAALLIGVFTSSIDASLVLATHPVIASEFGDLEDSSWLFISFMLAGAATQSLYGKLSDIFGRKSILMVCYGLFATGCALVGAGQTMWQVILGRLISGSGGAGMMALVSVIITDLAPLREVASWQSYLNVIATVGRSLGGPLGGWLADTIGWRWSFFGQAPIFLVAMLLCWILLPESTASSPAGRNIDMRSSLARIDGLGAFFLGSGILALMLPLEIGGQKVSWTHPLVFSLIGAGIVLLFLFVRVEATWAKEPIFPLRLFGRRNVTMSYFIVAAQNGAQLGMMYSVPIYFQVTQRVSSTVAGAHLFPAVIGNTVGGIVSGALIQRTGRYRNLILASSLFSMTSYSLMLFRWQGQTGWLESLYVVPGGVGTGIAQSAVFIALQAAIDPADRAVAASGMYLTGTIGCVVGLAASSSSTQVVLRRVVQTKLAQQGMDESLIEEVIKKATESVTYIDEAPRKVAQVLVEAYVKGIEYSHGKKYHLLSFGANSGPLVFSSLLCQRRLVARFA</sequence>
<dbReference type="InterPro" id="IPR011701">
    <property type="entry name" value="MFS"/>
</dbReference>
<keyword evidence="10" id="KW-1185">Reference proteome</keyword>
<feature type="region of interest" description="Disordered" evidence="6">
    <location>
        <begin position="1"/>
        <end position="22"/>
    </location>
</feature>
<feature type="domain" description="Major facilitator superfamily (MFS) profile" evidence="8">
    <location>
        <begin position="62"/>
        <end position="569"/>
    </location>
</feature>
<feature type="transmembrane region" description="Helical" evidence="7">
    <location>
        <begin position="213"/>
        <end position="235"/>
    </location>
</feature>
<organism evidence="9 10">
    <name type="scientific">Dactylonectria estremocensis</name>
    <dbReference type="NCBI Taxonomy" id="1079267"/>
    <lineage>
        <taxon>Eukaryota</taxon>
        <taxon>Fungi</taxon>
        <taxon>Dikarya</taxon>
        <taxon>Ascomycota</taxon>
        <taxon>Pezizomycotina</taxon>
        <taxon>Sordariomycetes</taxon>
        <taxon>Hypocreomycetidae</taxon>
        <taxon>Hypocreales</taxon>
        <taxon>Nectriaceae</taxon>
        <taxon>Dactylonectria</taxon>
    </lineage>
</organism>
<dbReference type="PANTHER" id="PTHR23501">
    <property type="entry name" value="MAJOR FACILITATOR SUPERFAMILY"/>
    <property type="match status" value="1"/>
</dbReference>
<evidence type="ECO:0000256" key="5">
    <source>
        <dbReference type="ARBA" id="ARBA00023180"/>
    </source>
</evidence>
<dbReference type="PANTHER" id="PTHR23501:SF33">
    <property type="entry name" value="MAJOR FACILITATOR SUPERFAMILY (MFS) PROFILE DOMAIN-CONTAINING PROTEIN"/>
    <property type="match status" value="1"/>
</dbReference>
<feature type="transmembrane region" description="Helical" evidence="7">
    <location>
        <begin position="255"/>
        <end position="276"/>
    </location>
</feature>
<dbReference type="GO" id="GO:0000329">
    <property type="term" value="C:fungal-type vacuole membrane"/>
    <property type="evidence" value="ECO:0007669"/>
    <property type="project" value="TreeGrafter"/>
</dbReference>
<feature type="transmembrane region" description="Helical" evidence="7">
    <location>
        <begin position="394"/>
        <end position="413"/>
    </location>
</feature>
<feature type="transmembrane region" description="Helical" evidence="7">
    <location>
        <begin position="152"/>
        <end position="176"/>
    </location>
</feature>
<evidence type="ECO:0000256" key="6">
    <source>
        <dbReference type="SAM" id="MobiDB-lite"/>
    </source>
</evidence>
<keyword evidence="5" id="KW-0325">Glycoprotein</keyword>
<feature type="transmembrane region" description="Helical" evidence="7">
    <location>
        <begin position="62"/>
        <end position="87"/>
    </location>
</feature>
<dbReference type="InterPro" id="IPR020846">
    <property type="entry name" value="MFS_dom"/>
</dbReference>
<keyword evidence="3 7" id="KW-1133">Transmembrane helix</keyword>
<comment type="caution">
    <text evidence="9">The sequence shown here is derived from an EMBL/GenBank/DDBJ whole genome shotgun (WGS) entry which is preliminary data.</text>
</comment>
<feature type="transmembrane region" description="Helical" evidence="7">
    <location>
        <begin position="454"/>
        <end position="473"/>
    </location>
</feature>
<feature type="transmembrane region" description="Helical" evidence="7">
    <location>
        <begin position="127"/>
        <end position="146"/>
    </location>
</feature>
<dbReference type="Pfam" id="PF07690">
    <property type="entry name" value="MFS_1"/>
    <property type="match status" value="1"/>
</dbReference>
<keyword evidence="2 7" id="KW-0812">Transmembrane</keyword>
<accession>A0A9P9JG78</accession>
<dbReference type="GO" id="GO:0015174">
    <property type="term" value="F:basic amino acid transmembrane transporter activity"/>
    <property type="evidence" value="ECO:0007669"/>
    <property type="project" value="TreeGrafter"/>
</dbReference>
<comment type="subcellular location">
    <subcellularLocation>
        <location evidence="1">Membrane</location>
        <topology evidence="1">Multi-pass membrane protein</topology>
    </subcellularLocation>
</comment>
<reference evidence="9" key="1">
    <citation type="journal article" date="2021" name="Nat. Commun.">
        <title>Genetic determinants of endophytism in the Arabidopsis root mycobiome.</title>
        <authorList>
            <person name="Mesny F."/>
            <person name="Miyauchi S."/>
            <person name="Thiergart T."/>
            <person name="Pickel B."/>
            <person name="Atanasova L."/>
            <person name="Karlsson M."/>
            <person name="Huettel B."/>
            <person name="Barry K.W."/>
            <person name="Haridas S."/>
            <person name="Chen C."/>
            <person name="Bauer D."/>
            <person name="Andreopoulos W."/>
            <person name="Pangilinan J."/>
            <person name="LaButti K."/>
            <person name="Riley R."/>
            <person name="Lipzen A."/>
            <person name="Clum A."/>
            <person name="Drula E."/>
            <person name="Henrissat B."/>
            <person name="Kohler A."/>
            <person name="Grigoriev I.V."/>
            <person name="Martin F.M."/>
            <person name="Hacquard S."/>
        </authorList>
    </citation>
    <scope>NUCLEOTIDE SEQUENCE</scope>
    <source>
        <strain evidence="9">MPI-CAGE-AT-0021</strain>
    </source>
</reference>
<feature type="transmembrane region" description="Helical" evidence="7">
    <location>
        <begin position="99"/>
        <end position="115"/>
    </location>
</feature>
<feature type="transmembrane region" description="Helical" evidence="7">
    <location>
        <begin position="328"/>
        <end position="352"/>
    </location>
</feature>
<evidence type="ECO:0000256" key="7">
    <source>
        <dbReference type="SAM" id="Phobius"/>
    </source>
</evidence>
<dbReference type="InterPro" id="IPR036259">
    <property type="entry name" value="MFS_trans_sf"/>
</dbReference>
<dbReference type="SUPFAM" id="SSF103473">
    <property type="entry name" value="MFS general substrate transporter"/>
    <property type="match status" value="1"/>
</dbReference>
<dbReference type="EMBL" id="JAGMUU010000002">
    <property type="protein sequence ID" value="KAH7160402.1"/>
    <property type="molecule type" value="Genomic_DNA"/>
</dbReference>
<proteinExistence type="predicted"/>
<feature type="transmembrane region" description="Helical" evidence="7">
    <location>
        <begin position="188"/>
        <end position="207"/>
    </location>
</feature>
<feature type="transmembrane region" description="Helical" evidence="7">
    <location>
        <begin position="288"/>
        <end position="307"/>
    </location>
</feature>
<name>A0A9P9JG78_9HYPO</name>
<protein>
    <submittedName>
        <fullName evidence="9">Major facilitator superfamily domain-containing protein</fullName>
    </submittedName>
</protein>
<gene>
    <name evidence="9" type="ORF">B0J13DRAFT_592674</name>
</gene>
<feature type="transmembrane region" description="Helical" evidence="7">
    <location>
        <begin position="364"/>
        <end position="385"/>
    </location>
</feature>
<dbReference type="OrthoDB" id="6770063at2759"/>
<feature type="transmembrane region" description="Helical" evidence="7">
    <location>
        <begin position="425"/>
        <end position="447"/>
    </location>
</feature>
<evidence type="ECO:0000313" key="9">
    <source>
        <dbReference type="EMBL" id="KAH7160402.1"/>
    </source>
</evidence>
<evidence type="ECO:0000256" key="2">
    <source>
        <dbReference type="ARBA" id="ARBA00022692"/>
    </source>
</evidence>
<evidence type="ECO:0000259" key="8">
    <source>
        <dbReference type="PROSITE" id="PS50850"/>
    </source>
</evidence>
<evidence type="ECO:0000256" key="1">
    <source>
        <dbReference type="ARBA" id="ARBA00004141"/>
    </source>
</evidence>
<evidence type="ECO:0000256" key="4">
    <source>
        <dbReference type="ARBA" id="ARBA00023136"/>
    </source>
</evidence>
<evidence type="ECO:0000313" key="10">
    <source>
        <dbReference type="Proteomes" id="UP000717696"/>
    </source>
</evidence>
<dbReference type="Gene3D" id="1.20.1250.20">
    <property type="entry name" value="MFS general substrate transporter like domains"/>
    <property type="match status" value="2"/>
</dbReference>
<evidence type="ECO:0000256" key="3">
    <source>
        <dbReference type="ARBA" id="ARBA00022989"/>
    </source>
</evidence>
<dbReference type="AlphaFoldDB" id="A0A9P9JG78"/>
<keyword evidence="4 7" id="KW-0472">Membrane</keyword>
<dbReference type="PROSITE" id="PS50850">
    <property type="entry name" value="MFS"/>
    <property type="match status" value="1"/>
</dbReference>